<dbReference type="Pfam" id="PF12974">
    <property type="entry name" value="Phosphonate-bd"/>
    <property type="match status" value="1"/>
</dbReference>
<comment type="caution">
    <text evidence="1">The sequence shown here is derived from an EMBL/GenBank/DDBJ whole genome shotgun (WGS) entry which is preliminary data.</text>
</comment>
<keyword evidence="2" id="KW-1185">Reference proteome</keyword>
<accession>A0ABQ5Q1S8</accession>
<dbReference type="SUPFAM" id="SSF53850">
    <property type="entry name" value="Periplasmic binding protein-like II"/>
    <property type="match status" value="1"/>
</dbReference>
<evidence type="ECO:0000313" key="1">
    <source>
        <dbReference type="EMBL" id="GLH68607.1"/>
    </source>
</evidence>
<dbReference type="RefSeq" id="WP_285722130.1">
    <property type="nucleotide sequence ID" value="NZ_BSDD01000001.1"/>
</dbReference>
<sequence length="304" mass="34158">MGHPQPLRHRLAGLLLGMMMACARSGSGEDGPRYSRDPVDPRPEYVFAVHPLHNPARLFAVYGPILDRIRVECPDLRIRLEASKDYHAFEEKLAARKVHFALPNPYQTIRCQAAGYRIFGKMGDDHHFRGIILVRRDSGIGSVQDLKGRSIGYPASTALAATMMPQYFLQTHGLDVARDTRSVYVGTQESVIMNVYLRLTDAGATWPVPWLKFIEEHPQEAAALVVKWRTGTLPNNGLVVRNDVPGNVAGQVERVLFALHRDPEGRRLLDRIPLSRFEPATAETYAPVQVFMKRFNAKVRPMDG</sequence>
<dbReference type="Gene3D" id="3.40.190.10">
    <property type="entry name" value="Periplasmic binding protein-like II"/>
    <property type="match status" value="2"/>
</dbReference>
<name>A0ABQ5Q1S8_9BACT</name>
<protein>
    <recommendedName>
        <fullName evidence="3">Phosphonate ABC transporter substrate-binding protein</fullName>
    </recommendedName>
</protein>
<dbReference type="Proteomes" id="UP001165089">
    <property type="component" value="Unassembled WGS sequence"/>
</dbReference>
<dbReference type="PANTHER" id="PTHR35841">
    <property type="entry name" value="PHOSPHONATES-BINDING PERIPLASMIC PROTEIN"/>
    <property type="match status" value="1"/>
</dbReference>
<reference evidence="1 2" key="1">
    <citation type="journal article" date="2023" name="Antonie Van Leeuwenhoek">
        <title>Mesoterricola silvestris gen. nov., sp. nov., Mesoterricola sediminis sp. nov., Geothrix oryzae sp. nov., Geothrix edaphica sp. nov., Geothrix rubra sp. nov., and Geothrix limicola sp. nov., six novel members of Acidobacteriota isolated from soils.</title>
        <authorList>
            <person name="Itoh H."/>
            <person name="Sugisawa Y."/>
            <person name="Mise K."/>
            <person name="Xu Z."/>
            <person name="Kuniyasu M."/>
            <person name="Ushijima N."/>
            <person name="Kawano K."/>
            <person name="Kobayashi E."/>
            <person name="Shiratori Y."/>
            <person name="Masuda Y."/>
            <person name="Senoo K."/>
        </authorList>
    </citation>
    <scope>NUCLEOTIDE SEQUENCE [LARGE SCALE GENOMIC DNA]</scope>
    <source>
        <strain evidence="1 2">Red803</strain>
    </source>
</reference>
<evidence type="ECO:0008006" key="3">
    <source>
        <dbReference type="Google" id="ProtNLM"/>
    </source>
</evidence>
<organism evidence="1 2">
    <name type="scientific">Geothrix rubra</name>
    <dbReference type="NCBI Taxonomy" id="2927977"/>
    <lineage>
        <taxon>Bacteria</taxon>
        <taxon>Pseudomonadati</taxon>
        <taxon>Acidobacteriota</taxon>
        <taxon>Holophagae</taxon>
        <taxon>Holophagales</taxon>
        <taxon>Holophagaceae</taxon>
        <taxon>Geothrix</taxon>
    </lineage>
</organism>
<evidence type="ECO:0000313" key="2">
    <source>
        <dbReference type="Proteomes" id="UP001165089"/>
    </source>
</evidence>
<proteinExistence type="predicted"/>
<dbReference type="PANTHER" id="PTHR35841:SF1">
    <property type="entry name" value="PHOSPHONATES-BINDING PERIPLASMIC PROTEIN"/>
    <property type="match status" value="1"/>
</dbReference>
<dbReference type="EMBL" id="BSDD01000001">
    <property type="protein sequence ID" value="GLH68607.1"/>
    <property type="molecule type" value="Genomic_DNA"/>
</dbReference>
<gene>
    <name evidence="1" type="ORF">GETHPA_01400</name>
</gene>